<comment type="caution">
    <text evidence="1">The sequence shown here is derived from an EMBL/GenBank/DDBJ whole genome shotgun (WGS) entry which is preliminary data.</text>
</comment>
<dbReference type="EMBL" id="PYAW01000004">
    <property type="protein sequence ID" value="PSL45304.1"/>
    <property type="molecule type" value="Genomic_DNA"/>
</dbReference>
<evidence type="ECO:0000313" key="2">
    <source>
        <dbReference type="Proteomes" id="UP000240971"/>
    </source>
</evidence>
<accession>A0A2P8HGH4</accession>
<dbReference type="RefSeq" id="WP_106529651.1">
    <property type="nucleotide sequence ID" value="NZ_PYAW01000004.1"/>
</dbReference>
<organism evidence="1 2">
    <name type="scientific">Chitinophaga niastensis</name>
    <dbReference type="NCBI Taxonomy" id="536980"/>
    <lineage>
        <taxon>Bacteria</taxon>
        <taxon>Pseudomonadati</taxon>
        <taxon>Bacteroidota</taxon>
        <taxon>Chitinophagia</taxon>
        <taxon>Chitinophagales</taxon>
        <taxon>Chitinophagaceae</taxon>
        <taxon>Chitinophaga</taxon>
    </lineage>
</organism>
<dbReference type="AlphaFoldDB" id="A0A2P8HGH4"/>
<proteinExistence type="predicted"/>
<evidence type="ECO:0000313" key="1">
    <source>
        <dbReference type="EMBL" id="PSL45304.1"/>
    </source>
</evidence>
<name>A0A2P8HGH4_CHINA</name>
<keyword evidence="2" id="KW-1185">Reference proteome</keyword>
<dbReference type="OrthoDB" id="1456570at2"/>
<reference evidence="1 2" key="1">
    <citation type="submission" date="2018-03" db="EMBL/GenBank/DDBJ databases">
        <title>Genomic Encyclopedia of Archaeal and Bacterial Type Strains, Phase II (KMG-II): from individual species to whole genera.</title>
        <authorList>
            <person name="Goeker M."/>
        </authorList>
    </citation>
    <scope>NUCLEOTIDE SEQUENCE [LARGE SCALE GENOMIC DNA]</scope>
    <source>
        <strain evidence="1 2">DSM 24859</strain>
    </source>
</reference>
<gene>
    <name evidence="1" type="ORF">CLV51_1046</name>
</gene>
<sequence>MDQRKNRYCYVCGFDLRNDQDLYVKFGTTCPCCVYEYGIDDTVYGENSFMEYRKEWIEKGMPYNNILIDNGLWNLEVALMQFPNLEYVNINDYFLASTIKENYTWTPKINRVEVVAFWKRNHND</sequence>
<protein>
    <submittedName>
        <fullName evidence="1">Uncharacterized protein</fullName>
    </submittedName>
</protein>
<dbReference type="Proteomes" id="UP000240971">
    <property type="component" value="Unassembled WGS sequence"/>
</dbReference>